<dbReference type="AlphaFoldDB" id="A0A1I3QLS7"/>
<dbReference type="OrthoDB" id="7867642at2"/>
<dbReference type="Proteomes" id="UP000199630">
    <property type="component" value="Unassembled WGS sequence"/>
</dbReference>
<sequence>MRGAAFAALSALILSGCVESSPLVEDTTRVAAKGVVKTVISSKFPGVDADLYVDCVMDNANTSQLVSLAKAAVVGVDSSTVTTVTEIASEPETLKCVAQNGLSGLLG</sequence>
<name>A0A1I3QLS7_9RHOB</name>
<organism evidence="1 2">
    <name type="scientific">Celeribacter neptunius</name>
    <dbReference type="NCBI Taxonomy" id="588602"/>
    <lineage>
        <taxon>Bacteria</taxon>
        <taxon>Pseudomonadati</taxon>
        <taxon>Pseudomonadota</taxon>
        <taxon>Alphaproteobacteria</taxon>
        <taxon>Rhodobacterales</taxon>
        <taxon>Roseobacteraceae</taxon>
        <taxon>Celeribacter</taxon>
    </lineage>
</organism>
<dbReference type="PROSITE" id="PS51257">
    <property type="entry name" value="PROKAR_LIPOPROTEIN"/>
    <property type="match status" value="1"/>
</dbReference>
<evidence type="ECO:0000313" key="1">
    <source>
        <dbReference type="EMBL" id="SFJ34181.1"/>
    </source>
</evidence>
<dbReference type="STRING" id="588602.SAMN04487991_1860"/>
<proteinExistence type="predicted"/>
<evidence type="ECO:0000313" key="2">
    <source>
        <dbReference type="Proteomes" id="UP000199630"/>
    </source>
</evidence>
<accession>A0A1I3QLS7</accession>
<protein>
    <recommendedName>
        <fullName evidence="3">Succinate dehydrogenase</fullName>
    </recommendedName>
</protein>
<dbReference type="RefSeq" id="WP_090060244.1">
    <property type="nucleotide sequence ID" value="NZ_FORH01000003.1"/>
</dbReference>
<evidence type="ECO:0008006" key="3">
    <source>
        <dbReference type="Google" id="ProtNLM"/>
    </source>
</evidence>
<reference evidence="2" key="1">
    <citation type="submission" date="2016-10" db="EMBL/GenBank/DDBJ databases">
        <authorList>
            <person name="Varghese N."/>
            <person name="Submissions S."/>
        </authorList>
    </citation>
    <scope>NUCLEOTIDE SEQUENCE [LARGE SCALE GENOMIC DNA]</scope>
    <source>
        <strain evidence="2">DSM 26471</strain>
    </source>
</reference>
<gene>
    <name evidence="1" type="ORF">SAMN04487991_1860</name>
</gene>
<keyword evidence="2" id="KW-1185">Reference proteome</keyword>
<dbReference type="EMBL" id="FORH01000003">
    <property type="protein sequence ID" value="SFJ34181.1"/>
    <property type="molecule type" value="Genomic_DNA"/>
</dbReference>